<evidence type="ECO:0000259" key="2">
    <source>
        <dbReference type="Pfam" id="PF21743"/>
    </source>
</evidence>
<feature type="compositionally biased region" description="Polar residues" evidence="1">
    <location>
        <begin position="168"/>
        <end position="177"/>
    </location>
</feature>
<feature type="region of interest" description="Disordered" evidence="1">
    <location>
        <begin position="327"/>
        <end position="463"/>
    </location>
</feature>
<reference evidence="3" key="2">
    <citation type="submission" date="2019-06" db="EMBL/GenBank/DDBJ databases">
        <title>Genomics analysis of Aphanomyces spp. identifies a new class of oomycete effector associated with host adaptation.</title>
        <authorList>
            <person name="Gaulin E."/>
        </authorList>
    </citation>
    <scope>NUCLEOTIDE SEQUENCE</scope>
    <source>
        <strain evidence="3">CBS 578.67</strain>
    </source>
</reference>
<protein>
    <submittedName>
        <fullName evidence="4">Aste57867_22452 protein</fullName>
    </submittedName>
</protein>
<evidence type="ECO:0000313" key="5">
    <source>
        <dbReference type="Proteomes" id="UP000332933"/>
    </source>
</evidence>
<proteinExistence type="predicted"/>
<organism evidence="4 5">
    <name type="scientific">Aphanomyces stellatus</name>
    <dbReference type="NCBI Taxonomy" id="120398"/>
    <lineage>
        <taxon>Eukaryota</taxon>
        <taxon>Sar</taxon>
        <taxon>Stramenopiles</taxon>
        <taxon>Oomycota</taxon>
        <taxon>Saprolegniomycetes</taxon>
        <taxon>Saprolegniales</taxon>
        <taxon>Verrucalvaceae</taxon>
        <taxon>Aphanomyces</taxon>
    </lineage>
</organism>
<name>A0A485LM02_9STRA</name>
<feature type="region of interest" description="Disordered" evidence="1">
    <location>
        <begin position="256"/>
        <end position="281"/>
    </location>
</feature>
<feature type="domain" description="PTM/DIR17-like Tudor" evidence="2">
    <location>
        <begin position="193"/>
        <end position="241"/>
    </location>
</feature>
<sequence>MRLCRSDLVVVAVVPPLSSSGRWIIRTIMRPHMPDSHSAPAATLTVPLERSRLMQYHNTMRVYAQEEPPFRHNLFGSAGTKVGDPQQNVASTARASPGSVELKVDDFVPKSFSNTLASRPSPHLVSPIMKKDDPSFQSRKLPSLSQDIPRDLPTAHPTETSKVKDESPPSSAISTPKVTPMVEESTSHGDLVGRKVKKFFDGFGWYYGSVTSRWESQDYGEQFHILYNDGDSEDLTREALLPLLLPASPVRTPILSTTSSPSLRVNGNAPQYETASPNETARRRKLMPFSKPNPQMNNFARVVATPHMPPLPTSSDPLVARKFPFPRSAESSLPSARHPLRPSSANDHPEVLDLTGSDDEGSAATHMQKQSMSTIPTRHAHPAAQPPIVYASARRKRSAEDEGWRPLPTQPRLPSVQHQSPQHRPSLLYQANQQPMHHRSSLRMPSMIQPSSRSLPSVGHGSNNDLNRAAQLADPLSAFNAELYYVVKEIATTEQFGPTLVNILKDMPHHPDYMDVSRLAQNCRQRRYHKIIHFMVDVVKIPTTAQALYPDEAQFFRRSETFTSLVTQRVRALTPVLQTLEFQLN</sequence>
<evidence type="ECO:0000313" key="3">
    <source>
        <dbReference type="EMBL" id="KAF0685705.1"/>
    </source>
</evidence>
<dbReference type="Pfam" id="PF21743">
    <property type="entry name" value="PTM_DIR17_Tudor"/>
    <property type="match status" value="1"/>
</dbReference>
<feature type="compositionally biased region" description="Polar residues" evidence="1">
    <location>
        <begin position="365"/>
        <end position="376"/>
    </location>
</feature>
<accession>A0A485LM02</accession>
<feature type="compositionally biased region" description="Polar residues" evidence="1">
    <location>
        <begin position="416"/>
        <end position="435"/>
    </location>
</feature>
<keyword evidence="5" id="KW-1185">Reference proteome</keyword>
<dbReference type="AlphaFoldDB" id="A0A485LM02"/>
<evidence type="ECO:0000256" key="1">
    <source>
        <dbReference type="SAM" id="MobiDB-lite"/>
    </source>
</evidence>
<dbReference type="CDD" id="cd20401">
    <property type="entry name" value="Tudor_AtPTM-like"/>
    <property type="match status" value="1"/>
</dbReference>
<feature type="region of interest" description="Disordered" evidence="1">
    <location>
        <begin position="113"/>
        <end position="186"/>
    </location>
</feature>
<dbReference type="EMBL" id="CAADRA010007084">
    <property type="protein sequence ID" value="VFT99112.1"/>
    <property type="molecule type" value="Genomic_DNA"/>
</dbReference>
<feature type="compositionally biased region" description="Polar residues" evidence="1">
    <location>
        <begin position="268"/>
        <end position="279"/>
    </location>
</feature>
<dbReference type="OrthoDB" id="73297at2759"/>
<feature type="compositionally biased region" description="Polar residues" evidence="1">
    <location>
        <begin position="135"/>
        <end position="146"/>
    </location>
</feature>
<evidence type="ECO:0000313" key="4">
    <source>
        <dbReference type="EMBL" id="VFT99112.1"/>
    </source>
</evidence>
<dbReference type="Proteomes" id="UP000332933">
    <property type="component" value="Unassembled WGS sequence"/>
</dbReference>
<dbReference type="InterPro" id="IPR047365">
    <property type="entry name" value="Tudor_AtPTM-like"/>
</dbReference>
<feature type="compositionally biased region" description="Polar residues" evidence="1">
    <location>
        <begin position="448"/>
        <end position="463"/>
    </location>
</feature>
<reference evidence="4 5" key="1">
    <citation type="submission" date="2019-03" db="EMBL/GenBank/DDBJ databases">
        <authorList>
            <person name="Gaulin E."/>
            <person name="Dumas B."/>
        </authorList>
    </citation>
    <scope>NUCLEOTIDE SEQUENCE [LARGE SCALE GENOMIC DNA]</scope>
    <source>
        <strain evidence="4">CBS 568.67</strain>
    </source>
</reference>
<dbReference type="EMBL" id="VJMH01007058">
    <property type="protein sequence ID" value="KAF0685705.1"/>
    <property type="molecule type" value="Genomic_DNA"/>
</dbReference>
<gene>
    <name evidence="4" type="primary">Aste57867_22452</name>
    <name evidence="3" type="ORF">As57867_022382</name>
    <name evidence="4" type="ORF">ASTE57867_22452</name>
</gene>